<feature type="compositionally biased region" description="Basic and acidic residues" evidence="1">
    <location>
        <begin position="9"/>
        <end position="25"/>
    </location>
</feature>
<name>A0ABS5C3U3_9BACT</name>
<organism evidence="2 3">
    <name type="scientific">Gemmata palustris</name>
    <dbReference type="NCBI Taxonomy" id="2822762"/>
    <lineage>
        <taxon>Bacteria</taxon>
        <taxon>Pseudomonadati</taxon>
        <taxon>Planctomycetota</taxon>
        <taxon>Planctomycetia</taxon>
        <taxon>Gemmatales</taxon>
        <taxon>Gemmataceae</taxon>
        <taxon>Gemmata</taxon>
    </lineage>
</organism>
<evidence type="ECO:0000313" key="2">
    <source>
        <dbReference type="EMBL" id="MBP3960662.1"/>
    </source>
</evidence>
<dbReference type="EMBL" id="JAGKQQ010000002">
    <property type="protein sequence ID" value="MBP3960662.1"/>
    <property type="molecule type" value="Genomic_DNA"/>
</dbReference>
<dbReference type="RefSeq" id="WP_210662922.1">
    <property type="nucleotide sequence ID" value="NZ_JAGKQQ010000002.1"/>
</dbReference>
<proteinExistence type="predicted"/>
<comment type="caution">
    <text evidence="2">The sequence shown here is derived from an EMBL/GenBank/DDBJ whole genome shotgun (WGS) entry which is preliminary data.</text>
</comment>
<gene>
    <name evidence="2" type="ORF">J8F10_36015</name>
</gene>
<evidence type="ECO:0000313" key="3">
    <source>
        <dbReference type="Proteomes" id="UP000676565"/>
    </source>
</evidence>
<evidence type="ECO:0000256" key="1">
    <source>
        <dbReference type="SAM" id="MobiDB-lite"/>
    </source>
</evidence>
<reference evidence="2 3" key="1">
    <citation type="submission" date="2021-04" db="EMBL/GenBank/DDBJ databases">
        <authorList>
            <person name="Ivanova A."/>
        </authorList>
    </citation>
    <scope>NUCLEOTIDE SEQUENCE [LARGE SCALE GENOMIC DNA]</scope>
    <source>
        <strain evidence="2 3">G18</strain>
    </source>
</reference>
<keyword evidence="3" id="KW-1185">Reference proteome</keyword>
<dbReference type="InterPro" id="IPR019600">
    <property type="entry name" value="Hemin_uptake_protein_HemP"/>
</dbReference>
<dbReference type="Gene3D" id="2.10.70.10">
    <property type="entry name" value="Complement Module, domain 1"/>
    <property type="match status" value="1"/>
</dbReference>
<accession>A0ABS5C3U3</accession>
<sequence length="59" mass="6989">MSDTELEEDDRHETPDGSESDRTIRADELFAGKREVWIDLDGVRYRLRITRRGKLILQK</sequence>
<feature type="region of interest" description="Disordered" evidence="1">
    <location>
        <begin position="1"/>
        <end position="25"/>
    </location>
</feature>
<dbReference type="Proteomes" id="UP000676565">
    <property type="component" value="Unassembled WGS sequence"/>
</dbReference>
<protein>
    <submittedName>
        <fullName evidence="2">Hemin uptake protein HemP</fullName>
    </submittedName>
</protein>
<dbReference type="Pfam" id="PF10636">
    <property type="entry name" value="hemP"/>
    <property type="match status" value="1"/>
</dbReference>